<sequence length="197" mass="22265">MLLKRVAGLGKVLEFGSVDFEVESKDSKLSTLLPVKGERVKLSNYHTFLFDMLDGRGKTDRNIKSYAQVAKAVVLLRILSQSETREEIFNQESLVDLISYKSFKRSRSPDSNSIFLSNENNEQKTSKLSLQNAEEVSLVKVHLPDPSSNNDLETPTKDLTHFMEQETDGIFVDNVEEVPLGLTHLQDLSCKNDLYIP</sequence>
<reference evidence="1" key="1">
    <citation type="submission" date="2021-02" db="EMBL/GenBank/DDBJ databases">
        <authorList>
            <person name="Bekaert M."/>
        </authorList>
    </citation>
    <scope>NUCLEOTIDE SEQUENCE</scope>
    <source>
        <strain evidence="1">IoA-00</strain>
    </source>
</reference>
<keyword evidence="2" id="KW-1185">Reference proteome</keyword>
<evidence type="ECO:0000313" key="2">
    <source>
        <dbReference type="Proteomes" id="UP000675881"/>
    </source>
</evidence>
<dbReference type="AlphaFoldDB" id="A0A7R8HBM3"/>
<dbReference type="EMBL" id="HG994586">
    <property type="protein sequence ID" value="CAF2991436.1"/>
    <property type="molecule type" value="Genomic_DNA"/>
</dbReference>
<organism evidence="1 2">
    <name type="scientific">Lepeophtheirus salmonis</name>
    <name type="common">Salmon louse</name>
    <name type="synonym">Caligus salmonis</name>
    <dbReference type="NCBI Taxonomy" id="72036"/>
    <lineage>
        <taxon>Eukaryota</taxon>
        <taxon>Metazoa</taxon>
        <taxon>Ecdysozoa</taxon>
        <taxon>Arthropoda</taxon>
        <taxon>Crustacea</taxon>
        <taxon>Multicrustacea</taxon>
        <taxon>Hexanauplia</taxon>
        <taxon>Copepoda</taxon>
        <taxon>Siphonostomatoida</taxon>
        <taxon>Caligidae</taxon>
        <taxon>Lepeophtheirus</taxon>
    </lineage>
</organism>
<gene>
    <name evidence="1" type="ORF">LSAA_12627</name>
</gene>
<proteinExistence type="predicted"/>
<accession>A0A7R8HBM3</accession>
<protein>
    <submittedName>
        <fullName evidence="1">(salmon louse) hypothetical protein</fullName>
    </submittedName>
</protein>
<dbReference type="Proteomes" id="UP000675881">
    <property type="component" value="Chromosome 7"/>
</dbReference>
<evidence type="ECO:0000313" key="1">
    <source>
        <dbReference type="EMBL" id="CAF2991436.1"/>
    </source>
</evidence>
<name>A0A7R8HBM3_LEPSM</name>